<evidence type="ECO:0000256" key="9">
    <source>
        <dbReference type="ARBA" id="ARBA00023251"/>
    </source>
</evidence>
<feature type="transmembrane region" description="Helical" evidence="10">
    <location>
        <begin position="196"/>
        <end position="221"/>
    </location>
</feature>
<evidence type="ECO:0000256" key="10">
    <source>
        <dbReference type="SAM" id="Phobius"/>
    </source>
</evidence>
<feature type="transmembrane region" description="Helical" evidence="10">
    <location>
        <begin position="135"/>
        <end position="156"/>
    </location>
</feature>
<reference evidence="11 12" key="1">
    <citation type="journal article" date="2015" name="Biotechnol. Bioeng.">
        <title>Genome sequence and phenotypic characterization of Caulobacter segnis.</title>
        <authorList>
            <person name="Patel S."/>
            <person name="Fletcher B."/>
            <person name="Scott D.C."/>
            <person name="Ely B."/>
        </authorList>
    </citation>
    <scope>NUCLEOTIDE SEQUENCE [LARGE SCALE GENOMIC DNA]</scope>
    <source>
        <strain evidence="11 12">ERI-2</strain>
    </source>
</reference>
<dbReference type="OrthoDB" id="9811110at2"/>
<feature type="transmembrane region" description="Helical" evidence="10">
    <location>
        <begin position="168"/>
        <end position="190"/>
    </location>
</feature>
<keyword evidence="5" id="KW-1003">Cell membrane</keyword>
<feature type="transmembrane region" description="Helical" evidence="10">
    <location>
        <begin position="15"/>
        <end position="36"/>
    </location>
</feature>
<keyword evidence="7 10" id="KW-1133">Transmembrane helix</keyword>
<organism evidence="11 12">
    <name type="scientific">Clostridium ljungdahlii</name>
    <dbReference type="NCBI Taxonomy" id="1538"/>
    <lineage>
        <taxon>Bacteria</taxon>
        <taxon>Bacillati</taxon>
        <taxon>Bacillota</taxon>
        <taxon>Clostridia</taxon>
        <taxon>Eubacteriales</taxon>
        <taxon>Clostridiaceae</taxon>
        <taxon>Clostridium</taxon>
    </lineage>
</organism>
<comment type="similarity">
    <text evidence="2">Belongs to the multi antimicrobial extrusion (MATE) (TC 2.A.66.1) family. MepA subfamily.</text>
</comment>
<dbReference type="GO" id="GO:0005886">
    <property type="term" value="C:plasma membrane"/>
    <property type="evidence" value="ECO:0007669"/>
    <property type="project" value="UniProtKB-SubCell"/>
</dbReference>
<keyword evidence="9" id="KW-0046">Antibiotic resistance</keyword>
<keyword evidence="6 10" id="KW-0812">Transmembrane</keyword>
<protein>
    <recommendedName>
        <fullName evidence="3">Multidrug export protein MepA</fullName>
    </recommendedName>
</protein>
<dbReference type="GO" id="GO:0046677">
    <property type="term" value="P:response to antibiotic"/>
    <property type="evidence" value="ECO:0007669"/>
    <property type="project" value="UniProtKB-KW"/>
</dbReference>
<dbReference type="GO" id="GO:0015297">
    <property type="term" value="F:antiporter activity"/>
    <property type="evidence" value="ECO:0007669"/>
    <property type="project" value="InterPro"/>
</dbReference>
<dbReference type="CDD" id="cd13143">
    <property type="entry name" value="MATE_MepA_like"/>
    <property type="match status" value="1"/>
</dbReference>
<dbReference type="Proteomes" id="UP000077407">
    <property type="component" value="Unassembled WGS sequence"/>
</dbReference>
<accession>A0A168R8C0</accession>
<dbReference type="Pfam" id="PF01554">
    <property type="entry name" value="MatE"/>
    <property type="match status" value="2"/>
</dbReference>
<dbReference type="AlphaFoldDB" id="A0A168R8C0"/>
<dbReference type="PANTHER" id="PTHR43823:SF3">
    <property type="entry name" value="MULTIDRUG EXPORT PROTEIN MEPA"/>
    <property type="match status" value="1"/>
</dbReference>
<proteinExistence type="inferred from homology"/>
<comment type="subcellular location">
    <subcellularLocation>
        <location evidence="1">Cell membrane</location>
        <topology evidence="1">Multi-pass membrane protein</topology>
    </subcellularLocation>
</comment>
<evidence type="ECO:0000256" key="6">
    <source>
        <dbReference type="ARBA" id="ARBA00022692"/>
    </source>
</evidence>
<dbReference type="InterPro" id="IPR045070">
    <property type="entry name" value="MATE_MepA-like"/>
</dbReference>
<dbReference type="PATRIC" id="fig|1538.10.peg.135"/>
<dbReference type="GO" id="GO:0042910">
    <property type="term" value="F:xenobiotic transmembrane transporter activity"/>
    <property type="evidence" value="ECO:0007669"/>
    <property type="project" value="InterPro"/>
</dbReference>
<dbReference type="NCBIfam" id="TIGR00797">
    <property type="entry name" value="matE"/>
    <property type="match status" value="1"/>
</dbReference>
<evidence type="ECO:0000256" key="3">
    <source>
        <dbReference type="ARBA" id="ARBA00022106"/>
    </source>
</evidence>
<evidence type="ECO:0000256" key="1">
    <source>
        <dbReference type="ARBA" id="ARBA00004651"/>
    </source>
</evidence>
<dbReference type="RefSeq" id="WP_063554791.1">
    <property type="nucleotide sequence ID" value="NZ_LITT01000011.1"/>
</dbReference>
<evidence type="ECO:0000256" key="2">
    <source>
        <dbReference type="ARBA" id="ARBA00008417"/>
    </source>
</evidence>
<sequence>MNGTNELRNGKISTLLWKFSWPAVIAMLVNSMYNIIDRIFVGRGVGPIAIAAITVAFPIMLILMAVSVLIGVGATSLISIRLGEKKPEEAEKIAGNAALLLVLLPLCISIIYFLFSVPILTFFGASAEVLPYAKAFINIIMMASSLGSISMGMVNFIRAEGNPRMSMYTQVIGTLINIILNYIFVMKLGFGIRGSALATVCGQIFSSIWVLTYFLFGPSIIKIKLKNLKLHKNLVISIMSIGFAPFAMQLANSLQNTILNKALMNYGGDMALSSMGIIGSIATLMFMPILGISQGAQPIIGFNYGAKEFTRVKEALKKAVIAGTIIAVFSTAVVHLWPSQIANMFINNNPKLTQLTAHAMCIFFFMFPVAGFQIVSSQYFQAVGKPIQSTILGLSRQLFLLVPLLLILPRFWGIEGVWRTPPIADILSALITASVVFFEMKHIKENEKEQLQSNTFDSAIIEK</sequence>
<feature type="transmembrane region" description="Helical" evidence="10">
    <location>
        <begin position="420"/>
        <end position="438"/>
    </location>
</feature>
<name>A0A168R8C0_9CLOT</name>
<evidence type="ECO:0000256" key="8">
    <source>
        <dbReference type="ARBA" id="ARBA00023136"/>
    </source>
</evidence>
<dbReference type="PANTHER" id="PTHR43823">
    <property type="entry name" value="SPORULATION PROTEIN YKVU"/>
    <property type="match status" value="1"/>
</dbReference>
<feature type="transmembrane region" description="Helical" evidence="10">
    <location>
        <begin position="271"/>
        <end position="292"/>
    </location>
</feature>
<feature type="transmembrane region" description="Helical" evidence="10">
    <location>
        <begin position="397"/>
        <end position="414"/>
    </location>
</feature>
<dbReference type="InterPro" id="IPR051327">
    <property type="entry name" value="MATE_MepA_subfamily"/>
</dbReference>
<dbReference type="InterPro" id="IPR048279">
    <property type="entry name" value="MdtK-like"/>
</dbReference>
<comment type="caution">
    <text evidence="11">The sequence shown here is derived from an EMBL/GenBank/DDBJ whole genome shotgun (WGS) entry which is preliminary data.</text>
</comment>
<dbReference type="InterPro" id="IPR002528">
    <property type="entry name" value="MATE_fam"/>
</dbReference>
<feature type="transmembrane region" description="Helical" evidence="10">
    <location>
        <begin position="93"/>
        <end position="115"/>
    </location>
</feature>
<gene>
    <name evidence="11" type="primary">mepA_4</name>
    <name evidence="11" type="ORF">WY13_01234</name>
</gene>
<evidence type="ECO:0000256" key="4">
    <source>
        <dbReference type="ARBA" id="ARBA00022448"/>
    </source>
</evidence>
<feature type="transmembrane region" description="Helical" evidence="10">
    <location>
        <begin position="357"/>
        <end position="376"/>
    </location>
</feature>
<feature type="transmembrane region" description="Helical" evidence="10">
    <location>
        <begin position="233"/>
        <end position="251"/>
    </location>
</feature>
<feature type="transmembrane region" description="Helical" evidence="10">
    <location>
        <begin position="319"/>
        <end position="337"/>
    </location>
</feature>
<evidence type="ECO:0000256" key="7">
    <source>
        <dbReference type="ARBA" id="ARBA00022989"/>
    </source>
</evidence>
<evidence type="ECO:0000256" key="5">
    <source>
        <dbReference type="ARBA" id="ARBA00022475"/>
    </source>
</evidence>
<evidence type="ECO:0000313" key="11">
    <source>
        <dbReference type="EMBL" id="OAA90331.1"/>
    </source>
</evidence>
<evidence type="ECO:0000313" key="12">
    <source>
        <dbReference type="Proteomes" id="UP000077407"/>
    </source>
</evidence>
<keyword evidence="4" id="KW-0813">Transport</keyword>
<dbReference type="EMBL" id="LITT01000011">
    <property type="protein sequence ID" value="OAA90331.1"/>
    <property type="molecule type" value="Genomic_DNA"/>
</dbReference>
<feature type="transmembrane region" description="Helical" evidence="10">
    <location>
        <begin position="48"/>
        <end position="72"/>
    </location>
</feature>
<dbReference type="PIRSF" id="PIRSF006603">
    <property type="entry name" value="DinF"/>
    <property type="match status" value="1"/>
</dbReference>
<keyword evidence="8 10" id="KW-0472">Membrane</keyword>